<keyword evidence="9" id="KW-0676">Redox-active center</keyword>
<name>A0ABY7HJU4_9BACT</name>
<evidence type="ECO:0000256" key="6">
    <source>
        <dbReference type="ARBA" id="ARBA00023002"/>
    </source>
</evidence>
<evidence type="ECO:0000256" key="9">
    <source>
        <dbReference type="ARBA" id="ARBA00023284"/>
    </source>
</evidence>
<accession>A0ABY7HJU4</accession>
<reference evidence="12" key="1">
    <citation type="submission" date="2022-11" db="EMBL/GenBank/DDBJ databases">
        <title>Minimal conservation of predation-associated metabolite biosynthetic gene clusters underscores biosynthetic potential of Myxococcota including descriptions for ten novel species: Archangium lansinium sp. nov., Myxococcus landrumus sp. nov., Nannocystis bai.</title>
        <authorList>
            <person name="Ahearne A."/>
            <person name="Stevens C."/>
            <person name="Dowd S."/>
        </authorList>
    </citation>
    <scope>NUCLEOTIDE SEQUENCE</scope>
    <source>
        <strain evidence="12">Fl3</strain>
    </source>
</reference>
<proteinExistence type="inferred from homology"/>
<gene>
    <name evidence="12" type="ORF">O0S08_24595</name>
</gene>
<comment type="subcellular location">
    <subcellularLocation>
        <location evidence="1">Membrane</location>
        <topology evidence="1">Multi-pass membrane protein</topology>
    </subcellularLocation>
</comment>
<protein>
    <recommendedName>
        <fullName evidence="11">Vitamin K epoxide reductase domain-containing protein</fullName>
    </recommendedName>
</protein>
<dbReference type="Pfam" id="PF07884">
    <property type="entry name" value="VKOR"/>
    <property type="match status" value="1"/>
</dbReference>
<feature type="transmembrane region" description="Helical" evidence="10">
    <location>
        <begin position="177"/>
        <end position="198"/>
    </location>
</feature>
<keyword evidence="7 10" id="KW-0472">Membrane</keyword>
<evidence type="ECO:0000256" key="8">
    <source>
        <dbReference type="ARBA" id="ARBA00023157"/>
    </source>
</evidence>
<feature type="transmembrane region" description="Helical" evidence="10">
    <location>
        <begin position="22"/>
        <end position="41"/>
    </location>
</feature>
<keyword evidence="13" id="KW-1185">Reference proteome</keyword>
<evidence type="ECO:0000256" key="4">
    <source>
        <dbReference type="ARBA" id="ARBA00022719"/>
    </source>
</evidence>
<dbReference type="Proteomes" id="UP001164459">
    <property type="component" value="Chromosome"/>
</dbReference>
<dbReference type="Gene3D" id="1.20.1440.130">
    <property type="entry name" value="VKOR domain"/>
    <property type="match status" value="1"/>
</dbReference>
<feature type="transmembrane region" description="Helical" evidence="10">
    <location>
        <begin position="146"/>
        <end position="165"/>
    </location>
</feature>
<keyword evidence="3 10" id="KW-0812">Transmembrane</keyword>
<keyword evidence="5 10" id="KW-1133">Transmembrane helix</keyword>
<feature type="transmembrane region" description="Helical" evidence="10">
    <location>
        <begin position="113"/>
        <end position="134"/>
    </location>
</feature>
<dbReference type="InterPro" id="IPR038354">
    <property type="entry name" value="VKOR_sf"/>
</dbReference>
<dbReference type="EMBL" id="CP114040">
    <property type="protein sequence ID" value="WAS99320.1"/>
    <property type="molecule type" value="Genomic_DNA"/>
</dbReference>
<dbReference type="Gene3D" id="3.40.30.10">
    <property type="entry name" value="Glutaredoxin"/>
    <property type="match status" value="1"/>
</dbReference>
<keyword evidence="6" id="KW-0560">Oxidoreductase</keyword>
<evidence type="ECO:0000313" key="12">
    <source>
        <dbReference type="EMBL" id="WAS99320.1"/>
    </source>
</evidence>
<dbReference type="SUPFAM" id="SSF52833">
    <property type="entry name" value="Thioredoxin-like"/>
    <property type="match status" value="1"/>
</dbReference>
<evidence type="ECO:0000256" key="2">
    <source>
        <dbReference type="ARBA" id="ARBA00006214"/>
    </source>
</evidence>
<feature type="domain" description="Vitamin K epoxide reductase" evidence="11">
    <location>
        <begin position="20"/>
        <end position="162"/>
    </location>
</feature>
<sequence>MTAPTIATPQGLAQGLAPRIRAGAWLTLVSGLVGLGVSTWLVRLKFGADHLCDASGCPGGEDGPACAEALASGWSQLLGLPLGVWSIGHVVTTMFLAAAVLRRRGPLAEVAAPGLLGLGALGVAVSLLLGLYAYTQFAHMCPFCVALYATLTAAFVGALLVRGAAPICPEGQARVGAARAVLIWAVVTGGTALAYQLAARSVTCPPPPPDPPPVTLAATVDAPRVAVMLFVDPTCPLCRRELHFLQQSLPRLRAHGAELWVYMFPRANCDERFLPSHEFVDAEGKPQTHGEARSNNACLGALAALCAERLAPGRGLDGLAALFDLQDTEAPRFTTDKVERALAEVAPALGPGDKLRTCIDGEDASATLAAQQRYLLAWVKARGGRVGVPQAFVVPIVDGQLHLDEAMPATSAGKILKLVEAPGAK</sequence>
<evidence type="ECO:0000256" key="10">
    <source>
        <dbReference type="SAM" id="Phobius"/>
    </source>
</evidence>
<evidence type="ECO:0000256" key="5">
    <source>
        <dbReference type="ARBA" id="ARBA00022989"/>
    </source>
</evidence>
<keyword evidence="8" id="KW-1015">Disulfide bond</keyword>
<evidence type="ECO:0000256" key="3">
    <source>
        <dbReference type="ARBA" id="ARBA00022692"/>
    </source>
</evidence>
<dbReference type="InterPro" id="IPR036249">
    <property type="entry name" value="Thioredoxin-like_sf"/>
</dbReference>
<evidence type="ECO:0000259" key="11">
    <source>
        <dbReference type="SMART" id="SM00756"/>
    </source>
</evidence>
<evidence type="ECO:0000256" key="1">
    <source>
        <dbReference type="ARBA" id="ARBA00004141"/>
    </source>
</evidence>
<dbReference type="SMART" id="SM00756">
    <property type="entry name" value="VKc"/>
    <property type="match status" value="1"/>
</dbReference>
<feature type="transmembrane region" description="Helical" evidence="10">
    <location>
        <begin position="82"/>
        <end position="101"/>
    </location>
</feature>
<keyword evidence="4" id="KW-0874">Quinone</keyword>
<dbReference type="InterPro" id="IPR012932">
    <property type="entry name" value="VKOR"/>
</dbReference>
<evidence type="ECO:0000256" key="7">
    <source>
        <dbReference type="ARBA" id="ARBA00023136"/>
    </source>
</evidence>
<organism evidence="12 13">
    <name type="scientific">Nannocystis punicea</name>
    <dbReference type="NCBI Taxonomy" id="2995304"/>
    <lineage>
        <taxon>Bacteria</taxon>
        <taxon>Pseudomonadati</taxon>
        <taxon>Myxococcota</taxon>
        <taxon>Polyangia</taxon>
        <taxon>Nannocystales</taxon>
        <taxon>Nannocystaceae</taxon>
        <taxon>Nannocystis</taxon>
    </lineage>
</organism>
<dbReference type="RefSeq" id="WP_269041681.1">
    <property type="nucleotide sequence ID" value="NZ_CP114040.1"/>
</dbReference>
<evidence type="ECO:0000313" key="13">
    <source>
        <dbReference type="Proteomes" id="UP001164459"/>
    </source>
</evidence>
<comment type="similarity">
    <text evidence="2">Belongs to the VKOR family.</text>
</comment>